<dbReference type="EC" id="2.4.-.-" evidence="3"/>
<evidence type="ECO:0000259" key="2">
    <source>
        <dbReference type="Pfam" id="PF00534"/>
    </source>
</evidence>
<accession>A0ABV1UTV6</accession>
<dbReference type="SUPFAM" id="SSF53756">
    <property type="entry name" value="UDP-Glycosyltransferase/glycogen phosphorylase"/>
    <property type="match status" value="1"/>
</dbReference>
<dbReference type="RefSeq" id="WP_351976120.1">
    <property type="nucleotide sequence ID" value="NZ_JBEPBX010000009.1"/>
</dbReference>
<dbReference type="CDD" id="cd03811">
    <property type="entry name" value="GT4_GT28_WabH-like"/>
    <property type="match status" value="1"/>
</dbReference>
<dbReference type="Pfam" id="PF00534">
    <property type="entry name" value="Glycos_transf_1"/>
    <property type="match status" value="1"/>
</dbReference>
<dbReference type="Gene3D" id="3.40.50.2000">
    <property type="entry name" value="Glycogen Phosphorylase B"/>
    <property type="match status" value="2"/>
</dbReference>
<name>A0ABV1UTV6_9ACTN</name>
<dbReference type="Proteomes" id="UP001445472">
    <property type="component" value="Unassembled WGS sequence"/>
</dbReference>
<feature type="domain" description="Glycosyl transferase family 1" evidence="2">
    <location>
        <begin position="210"/>
        <end position="361"/>
    </location>
</feature>
<keyword evidence="3" id="KW-0328">Glycosyltransferase</keyword>
<sequence length="391" mass="41619">MTAGLQTTGSVAVDPTQSRITVVTLSGSRQADVKDSADFRTWAALASRLGAAECIWAGPDLECRREALHVLRRPRGPGVLRSLVWAAGSARHGVRLARAALRRGDSVVINGGEPWGWPSAWLVARATRCPLLIDVHGDLLALPVAVFGRWRRIVLQRAAVSFTRHADGCRVVARSMQDGLARRGIPSALVPSRLLPVWEEPLQRNSPPLADPKAPQLLTVGRLHPSKGLDLLLPAMAELVQTLPSARLRIVGDGPLRARLTEQAAQLGLAGRVDFLGARGVDDIRAELARADLFVISSRDEGLPRTLLEATAAALPVVATKVGGIPAAAARWKSVTLVAPDSASIANGVRRVLASPPSDEQLLAVRGDVLAHYGFDVNIDAVAALIRSVAR</sequence>
<evidence type="ECO:0000256" key="1">
    <source>
        <dbReference type="ARBA" id="ARBA00022679"/>
    </source>
</evidence>
<dbReference type="PANTHER" id="PTHR45947">
    <property type="entry name" value="SULFOQUINOVOSYL TRANSFERASE SQD2"/>
    <property type="match status" value="1"/>
</dbReference>
<reference evidence="3 4" key="1">
    <citation type="submission" date="2024-06" db="EMBL/GenBank/DDBJ databases">
        <title>The Natural Products Discovery Center: Release of the First 8490 Sequenced Strains for Exploring Actinobacteria Biosynthetic Diversity.</title>
        <authorList>
            <person name="Kalkreuter E."/>
            <person name="Kautsar S.A."/>
            <person name="Yang D."/>
            <person name="Bader C.D."/>
            <person name="Teijaro C.N."/>
            <person name="Fluegel L."/>
            <person name="Davis C.M."/>
            <person name="Simpson J.R."/>
            <person name="Lauterbach L."/>
            <person name="Steele A.D."/>
            <person name="Gui C."/>
            <person name="Meng S."/>
            <person name="Li G."/>
            <person name="Viehrig K."/>
            <person name="Ye F."/>
            <person name="Su P."/>
            <person name="Kiefer A.F."/>
            <person name="Nichols A."/>
            <person name="Cepeda A.J."/>
            <person name="Yan W."/>
            <person name="Fan B."/>
            <person name="Jiang Y."/>
            <person name="Adhikari A."/>
            <person name="Zheng C.-J."/>
            <person name="Schuster L."/>
            <person name="Cowan T.M."/>
            <person name="Smanski M.J."/>
            <person name="Chevrette M.G."/>
            <person name="De Carvalho L.P.S."/>
            <person name="Shen B."/>
        </authorList>
    </citation>
    <scope>NUCLEOTIDE SEQUENCE [LARGE SCALE GENOMIC DNA]</scope>
    <source>
        <strain evidence="3 4">NPDC000837</strain>
    </source>
</reference>
<dbReference type="InterPro" id="IPR001296">
    <property type="entry name" value="Glyco_trans_1"/>
</dbReference>
<keyword evidence="4" id="KW-1185">Reference proteome</keyword>
<dbReference type="EMBL" id="JBEPBX010000009">
    <property type="protein sequence ID" value="MER6614229.1"/>
    <property type="molecule type" value="Genomic_DNA"/>
</dbReference>
<dbReference type="InterPro" id="IPR050194">
    <property type="entry name" value="Glycosyltransferase_grp1"/>
</dbReference>
<keyword evidence="1 3" id="KW-0808">Transferase</keyword>
<comment type="caution">
    <text evidence="3">The sequence shown here is derived from an EMBL/GenBank/DDBJ whole genome shotgun (WGS) entry which is preliminary data.</text>
</comment>
<gene>
    <name evidence="3" type="ORF">ABT276_12795</name>
</gene>
<evidence type="ECO:0000313" key="3">
    <source>
        <dbReference type="EMBL" id="MER6614229.1"/>
    </source>
</evidence>
<organism evidence="3 4">
    <name type="scientific">Streptomyces xantholiticus</name>
    <dbReference type="NCBI Taxonomy" id="68285"/>
    <lineage>
        <taxon>Bacteria</taxon>
        <taxon>Bacillati</taxon>
        <taxon>Actinomycetota</taxon>
        <taxon>Actinomycetes</taxon>
        <taxon>Kitasatosporales</taxon>
        <taxon>Streptomycetaceae</taxon>
        <taxon>Streptomyces</taxon>
    </lineage>
</organism>
<evidence type="ECO:0000313" key="4">
    <source>
        <dbReference type="Proteomes" id="UP001445472"/>
    </source>
</evidence>
<dbReference type="GO" id="GO:0016757">
    <property type="term" value="F:glycosyltransferase activity"/>
    <property type="evidence" value="ECO:0007669"/>
    <property type="project" value="UniProtKB-KW"/>
</dbReference>
<proteinExistence type="predicted"/>
<protein>
    <submittedName>
        <fullName evidence="3">Glycosyltransferase</fullName>
        <ecNumber evidence="3">2.4.-.-</ecNumber>
    </submittedName>
</protein>
<dbReference type="PANTHER" id="PTHR45947:SF3">
    <property type="entry name" value="SULFOQUINOVOSYL TRANSFERASE SQD2"/>
    <property type="match status" value="1"/>
</dbReference>